<accession>A0A7S3NJU3</accession>
<evidence type="ECO:0000256" key="4">
    <source>
        <dbReference type="ARBA" id="ARBA00022989"/>
    </source>
</evidence>
<comment type="similarity">
    <text evidence="2">Belongs to the FUN14 family.</text>
</comment>
<name>A0A7S3NJU3_9STRA</name>
<keyword evidence="5 6" id="KW-0472">Membrane</keyword>
<reference evidence="8" key="1">
    <citation type="submission" date="2021-01" db="EMBL/GenBank/DDBJ databases">
        <authorList>
            <person name="Corre E."/>
            <person name="Pelletier E."/>
            <person name="Niang G."/>
            <person name="Scheremetjew M."/>
            <person name="Finn R."/>
            <person name="Kale V."/>
            <person name="Holt S."/>
            <person name="Cochrane G."/>
            <person name="Meng A."/>
            <person name="Brown T."/>
            <person name="Cohen L."/>
        </authorList>
    </citation>
    <scope>NUCLEOTIDE SEQUENCE</scope>
    <source>
        <strain evidence="8">CCMP1510</strain>
    </source>
</reference>
<protein>
    <recommendedName>
        <fullName evidence="7">EF-hand domain-containing protein</fullName>
    </recommendedName>
</protein>
<evidence type="ECO:0000256" key="2">
    <source>
        <dbReference type="ARBA" id="ARBA00009160"/>
    </source>
</evidence>
<dbReference type="InterPro" id="IPR007014">
    <property type="entry name" value="FUN14"/>
</dbReference>
<dbReference type="GO" id="GO:0005741">
    <property type="term" value="C:mitochondrial outer membrane"/>
    <property type="evidence" value="ECO:0007669"/>
    <property type="project" value="TreeGrafter"/>
</dbReference>
<evidence type="ECO:0000256" key="5">
    <source>
        <dbReference type="ARBA" id="ARBA00023136"/>
    </source>
</evidence>
<keyword evidence="3 6" id="KW-0812">Transmembrane</keyword>
<feature type="domain" description="EF-hand" evidence="7">
    <location>
        <begin position="69"/>
        <end position="81"/>
    </location>
</feature>
<dbReference type="AlphaFoldDB" id="A0A7S3NJU3"/>
<feature type="domain" description="EF-hand" evidence="7">
    <location>
        <begin position="178"/>
        <end position="194"/>
    </location>
</feature>
<dbReference type="InterPro" id="IPR018247">
    <property type="entry name" value="EF_Hand_1_Ca_BS"/>
</dbReference>
<dbReference type="Pfam" id="PF13202">
    <property type="entry name" value="EF-hand_5"/>
    <property type="match status" value="2"/>
</dbReference>
<feature type="transmembrane region" description="Helical" evidence="6">
    <location>
        <begin position="200"/>
        <end position="222"/>
    </location>
</feature>
<evidence type="ECO:0000256" key="1">
    <source>
        <dbReference type="ARBA" id="ARBA00004370"/>
    </source>
</evidence>
<gene>
    <name evidence="8" type="ORF">ALAG00032_LOCUS5785</name>
</gene>
<dbReference type="PANTHER" id="PTHR21346:SF0">
    <property type="entry name" value="RE45833P"/>
    <property type="match status" value="1"/>
</dbReference>
<evidence type="ECO:0000256" key="3">
    <source>
        <dbReference type="ARBA" id="ARBA00022692"/>
    </source>
</evidence>
<dbReference type="GO" id="GO:0005509">
    <property type="term" value="F:calcium ion binding"/>
    <property type="evidence" value="ECO:0007669"/>
    <property type="project" value="InterPro"/>
</dbReference>
<keyword evidence="4 6" id="KW-1133">Transmembrane helix</keyword>
<dbReference type="Pfam" id="PF04930">
    <property type="entry name" value="FUN14"/>
    <property type="match status" value="1"/>
</dbReference>
<dbReference type="PROSITE" id="PS00018">
    <property type="entry name" value="EF_HAND_1"/>
    <property type="match status" value="1"/>
</dbReference>
<dbReference type="PANTHER" id="PTHR21346">
    <property type="entry name" value="FUN14 DOMAIN CONTAINING"/>
    <property type="match status" value="1"/>
</dbReference>
<sequence>MFAGAIFRKNLVWFTRASSSSLPLAICTTYLGVAECSWFKSDKKIKAEEEEARRIAEIEARREKLGPLKRLDLNKDGVIDEKDALLASQMIKDAAMKENGSDEILKIIGGKASDLIATGVPSQLSWGFCSGYCAGFAGKKIGKVVMVFVGGIFCLLQGLAYNGYIVVDRARIEKDFNDAFDLNHDGKLDSLDLQSAYDKLFSILSYNMPSGSGFAAGLLLGLRAG</sequence>
<dbReference type="GO" id="GO:0000422">
    <property type="term" value="P:autophagy of mitochondrion"/>
    <property type="evidence" value="ECO:0007669"/>
    <property type="project" value="TreeGrafter"/>
</dbReference>
<evidence type="ECO:0000259" key="7">
    <source>
        <dbReference type="Pfam" id="PF13202"/>
    </source>
</evidence>
<evidence type="ECO:0000313" key="8">
    <source>
        <dbReference type="EMBL" id="CAE0365043.1"/>
    </source>
</evidence>
<proteinExistence type="inferred from homology"/>
<feature type="transmembrane region" description="Helical" evidence="6">
    <location>
        <begin position="144"/>
        <end position="167"/>
    </location>
</feature>
<comment type="subcellular location">
    <subcellularLocation>
        <location evidence="1">Membrane</location>
    </subcellularLocation>
</comment>
<organism evidence="8">
    <name type="scientific">Aureoumbra lagunensis</name>
    <dbReference type="NCBI Taxonomy" id="44058"/>
    <lineage>
        <taxon>Eukaryota</taxon>
        <taxon>Sar</taxon>
        <taxon>Stramenopiles</taxon>
        <taxon>Ochrophyta</taxon>
        <taxon>Pelagophyceae</taxon>
        <taxon>Pelagomonadales</taxon>
        <taxon>Aureoumbra</taxon>
    </lineage>
</organism>
<dbReference type="EMBL" id="HBIJ01008199">
    <property type="protein sequence ID" value="CAE0365043.1"/>
    <property type="molecule type" value="Transcribed_RNA"/>
</dbReference>
<dbReference type="InterPro" id="IPR002048">
    <property type="entry name" value="EF_hand_dom"/>
</dbReference>
<evidence type="ECO:0000256" key="6">
    <source>
        <dbReference type="SAM" id="Phobius"/>
    </source>
</evidence>